<dbReference type="AlphaFoldDB" id="A0A5J9VB47"/>
<comment type="caution">
    <text evidence="1">The sequence shown here is derived from an EMBL/GenBank/DDBJ whole genome shotgun (WGS) entry which is preliminary data.</text>
</comment>
<evidence type="ECO:0000313" key="2">
    <source>
        <dbReference type="Proteomes" id="UP000324897"/>
    </source>
</evidence>
<reference evidence="1 2" key="1">
    <citation type="journal article" date="2019" name="Sci. Rep.">
        <title>A high-quality genome of Eragrostis curvula grass provides insights into Poaceae evolution and supports new strategies to enhance forage quality.</title>
        <authorList>
            <person name="Carballo J."/>
            <person name="Santos B.A.C.M."/>
            <person name="Zappacosta D."/>
            <person name="Garbus I."/>
            <person name="Selva J.P."/>
            <person name="Gallo C.A."/>
            <person name="Diaz A."/>
            <person name="Albertini E."/>
            <person name="Caccamo M."/>
            <person name="Echenique V."/>
        </authorList>
    </citation>
    <scope>NUCLEOTIDE SEQUENCE [LARGE SCALE GENOMIC DNA]</scope>
    <source>
        <strain evidence="2">cv. Victoria</strain>
        <tissue evidence="1">Leaf</tissue>
    </source>
</reference>
<evidence type="ECO:0000313" key="1">
    <source>
        <dbReference type="EMBL" id="TVU32858.1"/>
    </source>
</evidence>
<proteinExistence type="predicted"/>
<gene>
    <name evidence="1" type="ORF">EJB05_24620</name>
</gene>
<keyword evidence="2" id="KW-1185">Reference proteome</keyword>
<accession>A0A5J9VB47</accession>
<protein>
    <submittedName>
        <fullName evidence="1">Uncharacterized protein</fullName>
    </submittedName>
</protein>
<dbReference type="EMBL" id="RWGY01000011">
    <property type="protein sequence ID" value="TVU32858.1"/>
    <property type="molecule type" value="Genomic_DNA"/>
</dbReference>
<name>A0A5J9VB47_9POAL</name>
<dbReference type="Proteomes" id="UP000324897">
    <property type="component" value="Chromosome 1"/>
</dbReference>
<sequence length="160" mass="17010">MGSRDYYEILNVDRGATDDDDTTRHTTDADNIWVYDEYGEEGLRGEVPQAGGGGGGSDDILPEFLGSTPFTYCNTAGGGGGGGDGSARWKAAPAAARVGQWVRPDLPPQPEWWCGFVVEGFAVASRGDQASVHRSGLSGEKRARTEVGLARLALSFERLL</sequence>
<dbReference type="Gramene" id="TVU32858">
    <property type="protein sequence ID" value="TVU32858"/>
    <property type="gene ID" value="EJB05_24620"/>
</dbReference>
<organism evidence="1 2">
    <name type="scientific">Eragrostis curvula</name>
    <name type="common">weeping love grass</name>
    <dbReference type="NCBI Taxonomy" id="38414"/>
    <lineage>
        <taxon>Eukaryota</taxon>
        <taxon>Viridiplantae</taxon>
        <taxon>Streptophyta</taxon>
        <taxon>Embryophyta</taxon>
        <taxon>Tracheophyta</taxon>
        <taxon>Spermatophyta</taxon>
        <taxon>Magnoliopsida</taxon>
        <taxon>Liliopsida</taxon>
        <taxon>Poales</taxon>
        <taxon>Poaceae</taxon>
        <taxon>PACMAD clade</taxon>
        <taxon>Chloridoideae</taxon>
        <taxon>Eragrostideae</taxon>
        <taxon>Eragrostidinae</taxon>
        <taxon>Eragrostis</taxon>
    </lineage>
</organism>